<dbReference type="InterPro" id="IPR050464">
    <property type="entry name" value="Zeta_carotene_desat/Oxidored"/>
</dbReference>
<evidence type="ECO:0000259" key="1">
    <source>
        <dbReference type="Pfam" id="PF01593"/>
    </source>
</evidence>
<gene>
    <name evidence="2" type="ORF">DJ021_14040</name>
</gene>
<dbReference type="AlphaFoldDB" id="A0A328B1S4"/>
<dbReference type="OrthoDB" id="9769600at2"/>
<accession>A0A328B1S4</accession>
<dbReference type="RefSeq" id="WP_111458141.1">
    <property type="nucleotide sequence ID" value="NZ_QFYP01000001.1"/>
</dbReference>
<reference evidence="3" key="1">
    <citation type="submission" date="2018-05" db="EMBL/GenBank/DDBJ databases">
        <authorList>
            <person name="Li X."/>
        </authorList>
    </citation>
    <scope>NUCLEOTIDE SEQUENCE [LARGE SCALE GENOMIC DNA]</scope>
    <source>
        <strain evidence="3">HKS-05</strain>
    </source>
</reference>
<name>A0A328B1S4_9CAUL</name>
<dbReference type="PANTHER" id="PTHR42923">
    <property type="entry name" value="PROTOPORPHYRINOGEN OXIDASE"/>
    <property type="match status" value="1"/>
</dbReference>
<dbReference type="Proteomes" id="UP000249842">
    <property type="component" value="Unassembled WGS sequence"/>
</dbReference>
<feature type="domain" description="Amine oxidase" evidence="1">
    <location>
        <begin position="13"/>
        <end position="356"/>
    </location>
</feature>
<keyword evidence="3" id="KW-1185">Reference proteome</keyword>
<dbReference type="Gene3D" id="3.50.50.60">
    <property type="entry name" value="FAD/NAD(P)-binding domain"/>
    <property type="match status" value="2"/>
</dbReference>
<evidence type="ECO:0000313" key="3">
    <source>
        <dbReference type="Proteomes" id="UP000249842"/>
    </source>
</evidence>
<dbReference type="SUPFAM" id="SSF51905">
    <property type="entry name" value="FAD/NAD(P)-binding domain"/>
    <property type="match status" value="1"/>
</dbReference>
<organism evidence="2 3">
    <name type="scientific">Phenylobacterium hankyongense</name>
    <dbReference type="NCBI Taxonomy" id="1813876"/>
    <lineage>
        <taxon>Bacteria</taxon>
        <taxon>Pseudomonadati</taxon>
        <taxon>Pseudomonadota</taxon>
        <taxon>Alphaproteobacteria</taxon>
        <taxon>Caulobacterales</taxon>
        <taxon>Caulobacteraceae</taxon>
        <taxon>Phenylobacterium</taxon>
    </lineage>
</organism>
<dbReference type="EMBL" id="QFYP01000001">
    <property type="protein sequence ID" value="RAK60849.1"/>
    <property type="molecule type" value="Genomic_DNA"/>
</dbReference>
<dbReference type="Pfam" id="PF01593">
    <property type="entry name" value="Amino_oxidase"/>
    <property type="match status" value="1"/>
</dbReference>
<dbReference type="InterPro" id="IPR002937">
    <property type="entry name" value="Amino_oxidase"/>
</dbReference>
<evidence type="ECO:0000313" key="2">
    <source>
        <dbReference type="EMBL" id="RAK60849.1"/>
    </source>
</evidence>
<dbReference type="NCBIfam" id="NF005560">
    <property type="entry name" value="PRK07233.1"/>
    <property type="match status" value="1"/>
</dbReference>
<dbReference type="GO" id="GO:0016491">
    <property type="term" value="F:oxidoreductase activity"/>
    <property type="evidence" value="ECO:0007669"/>
    <property type="project" value="InterPro"/>
</dbReference>
<protein>
    <submittedName>
        <fullName evidence="2">FAD-dependent oxidoreductase</fullName>
    </submittedName>
</protein>
<comment type="caution">
    <text evidence="2">The sequence shown here is derived from an EMBL/GenBank/DDBJ whole genome shotgun (WGS) entry which is preliminary data.</text>
</comment>
<dbReference type="PANTHER" id="PTHR42923:SF46">
    <property type="entry name" value="AMINE OXIDASE"/>
    <property type="match status" value="1"/>
</dbReference>
<proteinExistence type="predicted"/>
<sequence>MVKTVIIGAGAMGLAAAHYAAGLGHEVDVVEADAVAGGMAAHFDFDGLSIERFYHFVCKPDLPTFRLLEELGLGGAMRWRPTSMAYFKGGRLHKWGDPLSLLATGLLNPIEKLRYGVQMFLTSRRRSFDDLENVSAKAWIERGAGRSVYDKLWRRLMELKFYQYADDVSAAWIATRVRRVGNSRKSLFQEELGYIEGGSQTLVDALVASIERQGGRIHLATPAERIETADGRVIGVAAGGRLFRADAVISTVPTPFVSRIAPDLPEASKAAYDAIRNIGVICVVHKLKQPVSPHFWVNIVEPGIDIPGVIEFSNLRPTPQPIVYVPYYMPTDNPKWSWTDAQLIEESFGYLRRINPDLTEADRLSSKVGRLRHAQPLCEPGFAARIPPIRTPIAGLQIADTCFYYPEDRGVSEGARLAREMALAIGTDHQPRREPVYE</sequence>
<dbReference type="InterPro" id="IPR036188">
    <property type="entry name" value="FAD/NAD-bd_sf"/>
</dbReference>